<feature type="compositionally biased region" description="Low complexity" evidence="5">
    <location>
        <begin position="126"/>
        <end position="151"/>
    </location>
</feature>
<evidence type="ECO:0000256" key="3">
    <source>
        <dbReference type="ARBA" id="ARBA00022553"/>
    </source>
</evidence>
<comment type="subcellular location">
    <subcellularLocation>
        <location evidence="1">Cytoplasm</location>
    </subcellularLocation>
</comment>
<feature type="region of interest" description="Disordered" evidence="5">
    <location>
        <begin position="494"/>
        <end position="526"/>
    </location>
</feature>
<protein>
    <submittedName>
        <fullName evidence="6">Synaptopodin 2</fullName>
    </submittedName>
</protein>
<dbReference type="GeneTree" id="ENSGT00950000183054"/>
<feature type="compositionally biased region" description="Polar residues" evidence="5">
    <location>
        <begin position="918"/>
        <end position="943"/>
    </location>
</feature>
<evidence type="ECO:0000256" key="4">
    <source>
        <dbReference type="ARBA" id="ARBA00038161"/>
    </source>
</evidence>
<dbReference type="GO" id="GO:0005634">
    <property type="term" value="C:nucleus"/>
    <property type="evidence" value="ECO:0007669"/>
    <property type="project" value="TreeGrafter"/>
</dbReference>
<dbReference type="AlphaFoldDB" id="A0AAQ4PEQ8"/>
<keyword evidence="3" id="KW-0597">Phosphoprotein</keyword>
<dbReference type="PANTHER" id="PTHR24217">
    <property type="entry name" value="PUTATIVE-RELATED"/>
    <property type="match status" value="1"/>
</dbReference>
<feature type="compositionally biased region" description="Polar residues" evidence="5">
    <location>
        <begin position="90"/>
        <end position="100"/>
    </location>
</feature>
<evidence type="ECO:0000313" key="6">
    <source>
        <dbReference type="Ensembl" id="ENSGACP00000037147.1"/>
    </source>
</evidence>
<evidence type="ECO:0000256" key="1">
    <source>
        <dbReference type="ARBA" id="ARBA00004496"/>
    </source>
</evidence>
<reference evidence="6" key="2">
    <citation type="submission" date="2025-08" db="UniProtKB">
        <authorList>
            <consortium name="Ensembl"/>
        </authorList>
    </citation>
    <scope>IDENTIFICATION</scope>
</reference>
<feature type="compositionally biased region" description="Acidic residues" evidence="5">
    <location>
        <begin position="74"/>
        <end position="88"/>
    </location>
</feature>
<feature type="compositionally biased region" description="Polar residues" evidence="5">
    <location>
        <begin position="54"/>
        <end position="69"/>
    </location>
</feature>
<feature type="region of interest" description="Disordered" evidence="5">
    <location>
        <begin position="1"/>
        <end position="237"/>
    </location>
</feature>
<feature type="region of interest" description="Disordered" evidence="5">
    <location>
        <begin position="979"/>
        <end position="1002"/>
    </location>
</feature>
<keyword evidence="2" id="KW-0963">Cytoplasm</keyword>
<name>A0AAQ4PEQ8_GASAC</name>
<feature type="region of interest" description="Disordered" evidence="5">
    <location>
        <begin position="850"/>
        <end position="947"/>
    </location>
</feature>
<organism evidence="6 7">
    <name type="scientific">Gasterosteus aculeatus aculeatus</name>
    <name type="common">three-spined stickleback</name>
    <dbReference type="NCBI Taxonomy" id="481459"/>
    <lineage>
        <taxon>Eukaryota</taxon>
        <taxon>Metazoa</taxon>
        <taxon>Chordata</taxon>
        <taxon>Craniata</taxon>
        <taxon>Vertebrata</taxon>
        <taxon>Euteleostomi</taxon>
        <taxon>Actinopterygii</taxon>
        <taxon>Neopterygii</taxon>
        <taxon>Teleostei</taxon>
        <taxon>Neoteleostei</taxon>
        <taxon>Acanthomorphata</taxon>
        <taxon>Eupercaria</taxon>
        <taxon>Perciformes</taxon>
        <taxon>Cottioidei</taxon>
        <taxon>Gasterosteales</taxon>
        <taxon>Gasterosteidae</taxon>
        <taxon>Gasterosteus</taxon>
    </lineage>
</organism>
<evidence type="ECO:0000256" key="5">
    <source>
        <dbReference type="SAM" id="MobiDB-lite"/>
    </source>
</evidence>
<dbReference type="GO" id="GO:0032233">
    <property type="term" value="P:positive regulation of actin filament bundle assembly"/>
    <property type="evidence" value="ECO:0007669"/>
    <property type="project" value="TreeGrafter"/>
</dbReference>
<dbReference type="Proteomes" id="UP000007635">
    <property type="component" value="Chromosome IX"/>
</dbReference>
<feature type="compositionally biased region" description="Low complexity" evidence="5">
    <location>
        <begin position="169"/>
        <end position="183"/>
    </location>
</feature>
<feature type="compositionally biased region" description="Basic and acidic residues" evidence="5">
    <location>
        <begin position="191"/>
        <end position="214"/>
    </location>
</feature>
<dbReference type="GO" id="GO:0003779">
    <property type="term" value="F:actin binding"/>
    <property type="evidence" value="ECO:0007669"/>
    <property type="project" value="TreeGrafter"/>
</dbReference>
<dbReference type="GO" id="GO:0030018">
    <property type="term" value="C:Z disc"/>
    <property type="evidence" value="ECO:0007669"/>
    <property type="project" value="TreeGrafter"/>
</dbReference>
<proteinExistence type="inferred from homology"/>
<evidence type="ECO:0000256" key="2">
    <source>
        <dbReference type="ARBA" id="ARBA00022490"/>
    </source>
</evidence>
<feature type="compositionally biased region" description="Polar residues" evidence="5">
    <location>
        <begin position="643"/>
        <end position="664"/>
    </location>
</feature>
<feature type="region of interest" description="Disordered" evidence="5">
    <location>
        <begin position="643"/>
        <end position="734"/>
    </location>
</feature>
<comment type="similarity">
    <text evidence="4">Belongs to the synaptopodin family.</text>
</comment>
<dbReference type="PANTHER" id="PTHR24217:SF9">
    <property type="entry name" value="SYNAPTOPODIN-2"/>
    <property type="match status" value="1"/>
</dbReference>
<feature type="compositionally biased region" description="Acidic residues" evidence="5">
    <location>
        <begin position="22"/>
        <end position="36"/>
    </location>
</feature>
<dbReference type="InterPro" id="IPR051976">
    <property type="entry name" value="Synaptopodin_domain"/>
</dbReference>
<feature type="compositionally biased region" description="Basic and acidic residues" evidence="5">
    <location>
        <begin position="226"/>
        <end position="236"/>
    </location>
</feature>
<keyword evidence="7" id="KW-1185">Reference proteome</keyword>
<accession>A0AAQ4PEQ8</accession>
<feature type="region of interest" description="Disordered" evidence="5">
    <location>
        <begin position="795"/>
        <end position="833"/>
    </location>
</feature>
<sequence>MEPAAEDPDHNDKMVPWSGSDGSEELCDDASDEDYPSDPLPARIRQSDLESPARLQSQDWESAGEQQSPPELCPSEEEVSYKDEDDIYLSESNESATGSPRIQPPPTSLSTHPEGPNFEPQAGRTSRPPSQSSSSSLDRAADMTLALTLTTEQPLGASQGPGTLNRSVGSSEEGGSSEAPPASLFFGIPDKAAEQAEKWNSESDTDLCRPDRQRAKSKRLSQNESQSERNVKETKSKCKRIARLLTDAPNPQNKGALLFKKRRQRVKKYTLVSYGTGEKRLDSEDPTEEETGVRSSGYNFVATSESEFEEDYSVYQQQHNLSRDWGSVKDMEVLPETKGKGVEMFTQCRKRIDEIGSEQDELRNKGYTLELLQESECGERQNVYDTEEMYVHADPANYMDADRRQQEEYRESIQQMNNLSNVPRPLVPNRTAKPFLGFPSRTAPVMPGGLVPVTKRQEPRFRVPVPINTNPQVWSPTGDIIASRDERISVPAIKTGILPEPKRKGTNKQPRPTQGSDHHLQNKGERRSFIESEEDCFSLGAEACNFMQPRTIKLKNPPPVAPKPTINPACPPWMSRSPSGGPYIQPRSPVPQTSHSPVGPHNQHYLQQQDWAQAQQMANYWKPDQTLATLQTPANAWAPVNSSSQLHLQPATNSWNQQPSQAPVSMQGRGLSYSPQHPPTPSRNKLDSALNSAASCPPQAEKSNGHATKASPASPRGRVSGGGSNRAADGPSMAGKGAELFARRQSRMEKFVVDAETVHANKTRSPSPTTSLPNTWRYSSIVRAPPPLSYNPLHAPFYPPSAAKQPPSTSPKIKPKTKEKPKAAPKPLNPLDIMKHQPYQLDSSLFKYEAVPEAKSPSPRPTPASKFEVIKSLKHRNAPSHSPDNASERIVQSKAEVPAKSPALGFGRSRSLSLPKRLNSTPSSTTGIQSSYLPTQRQASFQGKVSKPLSPWEAASRSLIGSVDDAFGFQSLPSSVASNVQAAGHRRSLPEPPEEWKRRVSLDPPPVSLGHYHAAPAFQAPFMSRTFPPERPAFYGPPFRPAQPLRPVSRAGIGYMGRGSCPTKYSPVHKSEYH</sequence>
<feature type="compositionally biased region" description="Basic and acidic residues" evidence="5">
    <location>
        <begin position="516"/>
        <end position="526"/>
    </location>
</feature>
<dbReference type="Ensembl" id="ENSGACT00000038607.1">
    <property type="protein sequence ID" value="ENSGACP00000037147.1"/>
    <property type="gene ID" value="ENSGACG00000025965.1"/>
</dbReference>
<reference evidence="6 7" key="1">
    <citation type="journal article" date="2021" name="G3 (Bethesda)">
        <title>Improved contiguity of the threespine stickleback genome using long-read sequencing.</title>
        <authorList>
            <person name="Nath S."/>
            <person name="Shaw D.E."/>
            <person name="White M.A."/>
        </authorList>
    </citation>
    <scope>NUCLEOTIDE SEQUENCE [LARGE SCALE GENOMIC DNA]</scope>
    <source>
        <strain evidence="6 7">Lake Benthic</strain>
    </source>
</reference>
<reference evidence="6" key="3">
    <citation type="submission" date="2025-09" db="UniProtKB">
        <authorList>
            <consortium name="Ensembl"/>
        </authorList>
    </citation>
    <scope>IDENTIFICATION</scope>
</reference>
<dbReference type="GO" id="GO:0015629">
    <property type="term" value="C:actin cytoskeleton"/>
    <property type="evidence" value="ECO:0007669"/>
    <property type="project" value="TreeGrafter"/>
</dbReference>
<evidence type="ECO:0000313" key="7">
    <source>
        <dbReference type="Proteomes" id="UP000007635"/>
    </source>
</evidence>